<gene>
    <name evidence="1" type="ORF">D0Y96_10950</name>
</gene>
<dbReference type="EMBL" id="QVQT01000003">
    <property type="protein sequence ID" value="RFU17193.1"/>
    <property type="molecule type" value="Genomic_DNA"/>
</dbReference>
<organism evidence="1 2">
    <name type="scientific">Paracidobacterium acidisoli</name>
    <dbReference type="NCBI Taxonomy" id="2303751"/>
    <lineage>
        <taxon>Bacteria</taxon>
        <taxon>Pseudomonadati</taxon>
        <taxon>Acidobacteriota</taxon>
        <taxon>Terriglobia</taxon>
        <taxon>Terriglobales</taxon>
        <taxon>Acidobacteriaceae</taxon>
        <taxon>Paracidobacterium</taxon>
    </lineage>
</organism>
<name>A0A372IRN2_9BACT</name>
<reference evidence="1 2" key="1">
    <citation type="submission" date="2018-08" db="EMBL/GenBank/DDBJ databases">
        <title>Acidipila sp. 4G-K13, an acidobacterium isolated from forest soil.</title>
        <authorList>
            <person name="Gao Z.-H."/>
            <person name="Qiu L.-H."/>
        </authorList>
    </citation>
    <scope>NUCLEOTIDE SEQUENCE [LARGE SCALE GENOMIC DNA]</scope>
    <source>
        <strain evidence="1 2">4G-K13</strain>
    </source>
</reference>
<dbReference type="RefSeq" id="WP_117299617.1">
    <property type="nucleotide sequence ID" value="NZ_QVQT02000003.1"/>
</dbReference>
<keyword evidence="2" id="KW-1185">Reference proteome</keyword>
<protein>
    <submittedName>
        <fullName evidence="1">Uncharacterized protein</fullName>
    </submittedName>
</protein>
<evidence type="ECO:0000313" key="1">
    <source>
        <dbReference type="EMBL" id="RFU17193.1"/>
    </source>
</evidence>
<accession>A0A372IRN2</accession>
<comment type="caution">
    <text evidence="1">The sequence shown here is derived from an EMBL/GenBank/DDBJ whole genome shotgun (WGS) entry which is preliminary data.</text>
</comment>
<evidence type="ECO:0000313" key="2">
    <source>
        <dbReference type="Proteomes" id="UP000264702"/>
    </source>
</evidence>
<proteinExistence type="predicted"/>
<dbReference type="AlphaFoldDB" id="A0A372IRN2"/>
<dbReference type="Proteomes" id="UP000264702">
    <property type="component" value="Unassembled WGS sequence"/>
</dbReference>
<dbReference type="OrthoDB" id="122793at2"/>
<sequence>MGSSLQALQDQYFFLTQNLSDMLAACETQAQRDALQAQYVTARRNFFNCINKTLHDDDPAAAALVQQMKTEQENLKKAVTDLSKIATVISVITDAVKVGTALASLAG</sequence>